<keyword evidence="3" id="KW-1185">Reference proteome</keyword>
<keyword evidence="1" id="KW-0472">Membrane</keyword>
<protein>
    <submittedName>
        <fullName evidence="2">Uncharacterized protein</fullName>
    </submittedName>
</protein>
<name>A0A1W6CX66_9RHOB</name>
<keyword evidence="1" id="KW-0812">Transmembrane</keyword>
<keyword evidence="1" id="KW-1133">Transmembrane helix</keyword>
<dbReference type="AlphaFoldDB" id="A0A1W6CX66"/>
<evidence type="ECO:0000313" key="2">
    <source>
        <dbReference type="EMBL" id="ARJ69450.1"/>
    </source>
</evidence>
<gene>
    <name evidence="2" type="ORF">B0A89_07230</name>
</gene>
<dbReference type="Proteomes" id="UP000193017">
    <property type="component" value="Chromosome"/>
</dbReference>
<feature type="transmembrane region" description="Helical" evidence="1">
    <location>
        <begin position="12"/>
        <end position="37"/>
    </location>
</feature>
<evidence type="ECO:0000256" key="1">
    <source>
        <dbReference type="SAM" id="Phobius"/>
    </source>
</evidence>
<dbReference type="KEGG" id="pcon:B0A89_07230"/>
<accession>A0A1W6CX66</accession>
<organism evidence="2 3">
    <name type="scientific">Paracoccus contaminans</name>
    <dbReference type="NCBI Taxonomy" id="1945662"/>
    <lineage>
        <taxon>Bacteria</taxon>
        <taxon>Pseudomonadati</taxon>
        <taxon>Pseudomonadota</taxon>
        <taxon>Alphaproteobacteria</taxon>
        <taxon>Rhodobacterales</taxon>
        <taxon>Paracoccaceae</taxon>
        <taxon>Paracoccus</taxon>
    </lineage>
</organism>
<sequence length="70" mass="7358">MLWVLGRITLPLGIGIVPLAILWVWVLADLFLVPVLIPRDGDGLRSRLGQGFAMAALGAPARADAVPADA</sequence>
<dbReference type="EMBL" id="CP020612">
    <property type="protein sequence ID" value="ARJ69450.1"/>
    <property type="molecule type" value="Genomic_DNA"/>
</dbReference>
<evidence type="ECO:0000313" key="3">
    <source>
        <dbReference type="Proteomes" id="UP000193017"/>
    </source>
</evidence>
<dbReference type="RefSeq" id="WP_085377570.1">
    <property type="nucleotide sequence ID" value="NZ_CP020612.1"/>
</dbReference>
<dbReference type="OrthoDB" id="2004788at2"/>
<reference evidence="2 3" key="1">
    <citation type="submission" date="2017-03" db="EMBL/GenBank/DDBJ databases">
        <title>Genome sequence of Paracoccus contaminans isolated from a water microcosm.</title>
        <authorList>
            <person name="Aurass P."/>
            <person name="Karste S."/>
            <person name="Trost E."/>
            <person name="Glaeser S.P."/>
            <person name="Kaempfer P."/>
            <person name="Flieger A."/>
        </authorList>
    </citation>
    <scope>NUCLEOTIDE SEQUENCE [LARGE SCALE GENOMIC DNA]</scope>
    <source>
        <strain evidence="3">RKI 16-01929T\LMG 29738T\CCM 8701T\CIP 111112T</strain>
    </source>
</reference>
<proteinExistence type="predicted"/>